<protein>
    <submittedName>
        <fullName evidence="1">Tripeptidyl-peptidase 1</fullName>
    </submittedName>
</protein>
<dbReference type="GO" id="GO:0004252">
    <property type="term" value="F:serine-type endopeptidase activity"/>
    <property type="evidence" value="ECO:0007669"/>
    <property type="project" value="InterPro"/>
</dbReference>
<name>A0A6S6W513_9PLEO</name>
<dbReference type="GO" id="GO:0006508">
    <property type="term" value="P:proteolysis"/>
    <property type="evidence" value="ECO:0007669"/>
    <property type="project" value="InterPro"/>
</dbReference>
<sequence length="106" mass="11636">MTGLLDIAGFHEEYAIISEYTSFLKSYGIFTKKSRSFTCTTVNGGFCSSSPAGTEANLDIQYAGTILTSVPNIHYCTAGRGQFFGSRSNTHEPYIEFLQYLPALPD</sequence>
<reference evidence="1" key="1">
    <citation type="submission" date="2021-02" db="EMBL/GenBank/DDBJ databases">
        <authorList>
            <person name="Syme A R."/>
            <person name="Syme A R."/>
            <person name="Moolhuijzen P."/>
        </authorList>
    </citation>
    <scope>NUCLEOTIDE SEQUENCE</scope>
    <source>
        <strain evidence="1">W1-1</strain>
    </source>
</reference>
<dbReference type="AlphaFoldDB" id="A0A6S6W513"/>
<dbReference type="EMBL" id="HG992982">
    <property type="protein sequence ID" value="CAE7185119.1"/>
    <property type="molecule type" value="Genomic_DNA"/>
</dbReference>
<dbReference type="Proteomes" id="UP000472372">
    <property type="component" value="Chromosome 6"/>
</dbReference>
<accession>A0A6S6W513</accession>
<proteinExistence type="predicted"/>
<dbReference type="Gene3D" id="3.40.50.200">
    <property type="entry name" value="Peptidase S8/S53 domain"/>
    <property type="match status" value="1"/>
</dbReference>
<evidence type="ECO:0000313" key="1">
    <source>
        <dbReference type="EMBL" id="CAE7185119.1"/>
    </source>
</evidence>
<dbReference type="InterPro" id="IPR036852">
    <property type="entry name" value="Peptidase_S8/S53_dom_sf"/>
</dbReference>
<evidence type="ECO:0000313" key="2">
    <source>
        <dbReference type="Proteomes" id="UP000472372"/>
    </source>
</evidence>
<organism evidence="1 2">
    <name type="scientific">Pyrenophora teres f. teres</name>
    <dbReference type="NCBI Taxonomy" id="97479"/>
    <lineage>
        <taxon>Eukaryota</taxon>
        <taxon>Fungi</taxon>
        <taxon>Dikarya</taxon>
        <taxon>Ascomycota</taxon>
        <taxon>Pezizomycotina</taxon>
        <taxon>Dothideomycetes</taxon>
        <taxon>Pleosporomycetidae</taxon>
        <taxon>Pleosporales</taxon>
        <taxon>Pleosporineae</taxon>
        <taxon>Pleosporaceae</taxon>
        <taxon>Pyrenophora</taxon>
    </lineage>
</organism>
<gene>
    <name evidence="1" type="ORF">PTTW11_06746</name>
</gene>